<name>A0A0D2P570_HYPSF</name>
<dbReference type="InterPro" id="IPR020471">
    <property type="entry name" value="AKR"/>
</dbReference>
<dbReference type="PANTHER" id="PTHR43827:SF13">
    <property type="entry name" value="ALDO_KETO REDUCTASE FAMILY PROTEIN"/>
    <property type="match status" value="1"/>
</dbReference>
<keyword evidence="2" id="KW-0560">Oxidoreductase</keyword>
<feature type="active site" description="Proton donor" evidence="3">
    <location>
        <position position="35"/>
    </location>
</feature>
<comment type="similarity">
    <text evidence="1">Belongs to the aldo/keto reductase family.</text>
</comment>
<feature type="site" description="Lowers pKa of active site Tyr" evidence="5">
    <location>
        <position position="60"/>
    </location>
</feature>
<dbReference type="EMBL" id="KN817640">
    <property type="protein sequence ID" value="KJA15590.1"/>
    <property type="molecule type" value="Genomic_DNA"/>
</dbReference>
<accession>A0A0D2P570</accession>
<evidence type="ECO:0000256" key="2">
    <source>
        <dbReference type="ARBA" id="ARBA00023002"/>
    </source>
</evidence>
<dbReference type="OMA" id="SARMYKN"/>
<evidence type="ECO:0000256" key="1">
    <source>
        <dbReference type="ARBA" id="ARBA00007905"/>
    </source>
</evidence>
<evidence type="ECO:0000256" key="3">
    <source>
        <dbReference type="PIRSR" id="PIRSR000097-1"/>
    </source>
</evidence>
<dbReference type="GO" id="GO:0016491">
    <property type="term" value="F:oxidoreductase activity"/>
    <property type="evidence" value="ECO:0007669"/>
    <property type="project" value="UniProtKB-KW"/>
</dbReference>
<proteinExistence type="inferred from homology"/>
<dbReference type="InterPro" id="IPR023210">
    <property type="entry name" value="NADP_OxRdtase_dom"/>
</dbReference>
<evidence type="ECO:0000313" key="8">
    <source>
        <dbReference type="Proteomes" id="UP000054270"/>
    </source>
</evidence>
<protein>
    <recommendedName>
        <fullName evidence="6">NADP-dependent oxidoreductase domain-containing protein</fullName>
    </recommendedName>
</protein>
<dbReference type="STRING" id="945553.A0A0D2P570"/>
<dbReference type="PROSITE" id="PS00798">
    <property type="entry name" value="ALDOKETO_REDUCTASE_1"/>
    <property type="match status" value="1"/>
</dbReference>
<dbReference type="OrthoDB" id="416253at2759"/>
<dbReference type="SUPFAM" id="SSF51430">
    <property type="entry name" value="NAD(P)-linked oxidoreductase"/>
    <property type="match status" value="1"/>
</dbReference>
<gene>
    <name evidence="7" type="ORF">HYPSUDRAFT_148870</name>
</gene>
<dbReference type="PROSITE" id="PS00062">
    <property type="entry name" value="ALDOKETO_REDUCTASE_2"/>
    <property type="match status" value="1"/>
</dbReference>
<evidence type="ECO:0000259" key="6">
    <source>
        <dbReference type="Pfam" id="PF00248"/>
    </source>
</evidence>
<dbReference type="Pfam" id="PF00248">
    <property type="entry name" value="Aldo_ket_red"/>
    <property type="match status" value="1"/>
</dbReference>
<organism evidence="7 8">
    <name type="scientific">Hypholoma sublateritium (strain FD-334 SS-4)</name>
    <dbReference type="NCBI Taxonomy" id="945553"/>
    <lineage>
        <taxon>Eukaryota</taxon>
        <taxon>Fungi</taxon>
        <taxon>Dikarya</taxon>
        <taxon>Basidiomycota</taxon>
        <taxon>Agaricomycotina</taxon>
        <taxon>Agaricomycetes</taxon>
        <taxon>Agaricomycetidae</taxon>
        <taxon>Agaricales</taxon>
        <taxon>Agaricineae</taxon>
        <taxon>Strophariaceae</taxon>
        <taxon>Hypholoma</taxon>
    </lineage>
</organism>
<reference evidence="8" key="1">
    <citation type="submission" date="2014-04" db="EMBL/GenBank/DDBJ databases">
        <title>Evolutionary Origins and Diversification of the Mycorrhizal Mutualists.</title>
        <authorList>
            <consortium name="DOE Joint Genome Institute"/>
            <consortium name="Mycorrhizal Genomics Consortium"/>
            <person name="Kohler A."/>
            <person name="Kuo A."/>
            <person name="Nagy L.G."/>
            <person name="Floudas D."/>
            <person name="Copeland A."/>
            <person name="Barry K.W."/>
            <person name="Cichocki N."/>
            <person name="Veneault-Fourrey C."/>
            <person name="LaButti K."/>
            <person name="Lindquist E.A."/>
            <person name="Lipzen A."/>
            <person name="Lundell T."/>
            <person name="Morin E."/>
            <person name="Murat C."/>
            <person name="Riley R."/>
            <person name="Ohm R."/>
            <person name="Sun H."/>
            <person name="Tunlid A."/>
            <person name="Henrissat B."/>
            <person name="Grigoriev I.V."/>
            <person name="Hibbett D.S."/>
            <person name="Martin F."/>
        </authorList>
    </citation>
    <scope>NUCLEOTIDE SEQUENCE [LARGE SCALE GENOMIC DNA]</scope>
    <source>
        <strain evidence="8">FD-334 SS-4</strain>
    </source>
</reference>
<dbReference type="InterPro" id="IPR036812">
    <property type="entry name" value="NAD(P)_OxRdtase_dom_sf"/>
</dbReference>
<dbReference type="Proteomes" id="UP000054270">
    <property type="component" value="Unassembled WGS sequence"/>
</dbReference>
<evidence type="ECO:0000313" key="7">
    <source>
        <dbReference type="EMBL" id="KJA15590.1"/>
    </source>
</evidence>
<dbReference type="FunFam" id="3.20.20.100:FF:000015">
    <property type="entry name" value="Oxidoreductase, aldo/keto reductase family"/>
    <property type="match status" value="1"/>
</dbReference>
<feature type="binding site" evidence="4">
    <location>
        <position position="93"/>
    </location>
    <ligand>
        <name>substrate</name>
    </ligand>
</feature>
<feature type="domain" description="NADP-dependent oxidoreductase" evidence="6">
    <location>
        <begin position="15"/>
        <end position="244"/>
    </location>
</feature>
<dbReference type="PANTHER" id="PTHR43827">
    <property type="entry name" value="2,5-DIKETO-D-GLUCONIC ACID REDUCTASE"/>
    <property type="match status" value="1"/>
</dbReference>
<dbReference type="CDD" id="cd19071">
    <property type="entry name" value="AKR_AKR1-5-like"/>
    <property type="match status" value="1"/>
</dbReference>
<evidence type="ECO:0000256" key="4">
    <source>
        <dbReference type="PIRSR" id="PIRSR000097-2"/>
    </source>
</evidence>
<sequence length="259" mass="28894">MPLLGLGVYLNKDCIPACEAALKHGYRHIDSAEMYGNEEEVGIAVRNSGLKREDIFITTKIPSALHDYETAKSIINLSLKKLNLSYIDLYLIHDPLSGKEKRLEAYKALLEAKAEGKIRTVGVSNYSVKHLEEIKEAGYETPAINQIELQPFCQQKDIVAYDDKHGIITQAYCPLIRGKFDDPVLQKVAKEVKKEVPQVLVRWSLQRGFSPLPKSANPDRVVSNADVYDFELSPEQMAAIDALDQGKDGAISWNPVDAP</sequence>
<dbReference type="PRINTS" id="PR00069">
    <property type="entry name" value="ALDKETRDTASE"/>
</dbReference>
<keyword evidence="8" id="KW-1185">Reference proteome</keyword>
<evidence type="ECO:0000256" key="5">
    <source>
        <dbReference type="PIRSR" id="PIRSR000097-3"/>
    </source>
</evidence>
<dbReference type="InterPro" id="IPR018170">
    <property type="entry name" value="Aldo/ket_reductase_CS"/>
</dbReference>
<dbReference type="AlphaFoldDB" id="A0A0D2P570"/>
<dbReference type="Gene3D" id="3.20.20.100">
    <property type="entry name" value="NADP-dependent oxidoreductase domain"/>
    <property type="match status" value="1"/>
</dbReference>
<dbReference type="PIRSF" id="PIRSF000097">
    <property type="entry name" value="AKR"/>
    <property type="match status" value="1"/>
</dbReference>